<reference evidence="6" key="1">
    <citation type="submission" date="2015-07" db="EMBL/GenBank/DDBJ databases">
        <title>Complete genome sequence and phylogenetic analysis of Limnochorda pilosa.</title>
        <authorList>
            <person name="Watanabe M."/>
            <person name="Kojima H."/>
            <person name="Fukui M."/>
        </authorList>
    </citation>
    <scope>NUCLEOTIDE SEQUENCE [LARGE SCALE GENOMIC DNA]</scope>
    <source>
        <strain evidence="6">HC45</strain>
    </source>
</reference>
<dbReference type="Pfam" id="PF00480">
    <property type="entry name" value="ROK"/>
    <property type="match status" value="1"/>
</dbReference>
<dbReference type="SUPFAM" id="SSF53067">
    <property type="entry name" value="Actin-like ATPase domain"/>
    <property type="match status" value="1"/>
</dbReference>
<protein>
    <recommendedName>
        <fullName evidence="4">HTH marR-type domain-containing protein</fullName>
    </recommendedName>
</protein>
<dbReference type="Gene3D" id="3.30.420.40">
    <property type="match status" value="2"/>
</dbReference>
<dbReference type="RefSeq" id="WP_068133636.1">
    <property type="nucleotide sequence ID" value="NZ_AP014924.1"/>
</dbReference>
<dbReference type="Pfam" id="PF01047">
    <property type="entry name" value="MarR"/>
    <property type="match status" value="1"/>
</dbReference>
<evidence type="ECO:0000256" key="3">
    <source>
        <dbReference type="ARBA" id="ARBA00022629"/>
    </source>
</evidence>
<evidence type="ECO:0000256" key="1">
    <source>
        <dbReference type="ARBA" id="ARBA00002486"/>
    </source>
</evidence>
<evidence type="ECO:0000256" key="2">
    <source>
        <dbReference type="ARBA" id="ARBA00006479"/>
    </source>
</evidence>
<name>A0A0K2SGW4_LIMPI</name>
<dbReference type="Proteomes" id="UP000065807">
    <property type="component" value="Chromosome"/>
</dbReference>
<dbReference type="InterPro" id="IPR043129">
    <property type="entry name" value="ATPase_NBD"/>
</dbReference>
<dbReference type="KEGG" id="lpil:LIP_0410"/>
<keyword evidence="6" id="KW-1185">Reference proteome</keyword>
<dbReference type="OrthoDB" id="9796533at2"/>
<feature type="domain" description="HTH marR-type" evidence="4">
    <location>
        <begin position="17"/>
        <end position="60"/>
    </location>
</feature>
<dbReference type="GO" id="GO:0003700">
    <property type="term" value="F:DNA-binding transcription factor activity"/>
    <property type="evidence" value="ECO:0007669"/>
    <property type="project" value="InterPro"/>
</dbReference>
<dbReference type="InterPro" id="IPR036388">
    <property type="entry name" value="WH-like_DNA-bd_sf"/>
</dbReference>
<dbReference type="EMBL" id="AP014924">
    <property type="protein sequence ID" value="BAS26267.1"/>
    <property type="molecule type" value="Genomic_DNA"/>
</dbReference>
<dbReference type="PANTHER" id="PTHR18964">
    <property type="entry name" value="ROK (REPRESSOR, ORF, KINASE) FAMILY"/>
    <property type="match status" value="1"/>
</dbReference>
<dbReference type="Gene3D" id="1.10.10.10">
    <property type="entry name" value="Winged helix-like DNA-binding domain superfamily/Winged helix DNA-binding domain"/>
    <property type="match status" value="1"/>
</dbReference>
<dbReference type="InterPro" id="IPR000835">
    <property type="entry name" value="HTH_MarR-typ"/>
</dbReference>
<comment type="similarity">
    <text evidence="2">Belongs to the ROK (NagC/XylR) family.</text>
</comment>
<keyword evidence="3" id="KW-0859">Xylose metabolism</keyword>
<dbReference type="SUPFAM" id="SSF46785">
    <property type="entry name" value="Winged helix' DNA-binding domain"/>
    <property type="match status" value="1"/>
</dbReference>
<organism evidence="5 6">
    <name type="scientific">Limnochorda pilosa</name>
    <dbReference type="NCBI Taxonomy" id="1555112"/>
    <lineage>
        <taxon>Bacteria</taxon>
        <taxon>Bacillati</taxon>
        <taxon>Bacillota</taxon>
        <taxon>Limnochordia</taxon>
        <taxon>Limnochordales</taxon>
        <taxon>Limnochordaceae</taxon>
        <taxon>Limnochorda</taxon>
    </lineage>
</organism>
<evidence type="ECO:0000259" key="4">
    <source>
        <dbReference type="Pfam" id="PF01047"/>
    </source>
</evidence>
<evidence type="ECO:0000313" key="6">
    <source>
        <dbReference type="Proteomes" id="UP000065807"/>
    </source>
</evidence>
<dbReference type="GO" id="GO:0042732">
    <property type="term" value="P:D-xylose metabolic process"/>
    <property type="evidence" value="ECO:0007669"/>
    <property type="project" value="UniProtKB-KW"/>
</dbReference>
<dbReference type="InterPro" id="IPR036390">
    <property type="entry name" value="WH_DNA-bd_sf"/>
</dbReference>
<gene>
    <name evidence="5" type="ORF">LIP_0410</name>
</gene>
<dbReference type="STRING" id="1555112.LIP_0410"/>
<dbReference type="PANTHER" id="PTHR18964:SF149">
    <property type="entry name" value="BIFUNCTIONAL UDP-N-ACETYLGLUCOSAMINE 2-EPIMERASE_N-ACETYLMANNOSAMINE KINASE"/>
    <property type="match status" value="1"/>
</dbReference>
<dbReference type="InterPro" id="IPR000600">
    <property type="entry name" value="ROK"/>
</dbReference>
<accession>A0A0K2SGW4</accession>
<proteinExistence type="inferred from homology"/>
<reference evidence="6" key="2">
    <citation type="journal article" date="2016" name="Int. J. Syst. Evol. Microbiol.">
        <title>Complete genome sequence and cell structure of Limnochorda pilosa, a Gram-negative spore-former within the phylum Firmicutes.</title>
        <authorList>
            <person name="Watanabe M."/>
            <person name="Kojima H."/>
            <person name="Fukui M."/>
        </authorList>
    </citation>
    <scope>NUCLEOTIDE SEQUENCE [LARGE SCALE GENOMIC DNA]</scope>
    <source>
        <strain evidence="6">HC45</strain>
    </source>
</reference>
<dbReference type="AlphaFoldDB" id="A0A0K2SGW4"/>
<keyword evidence="3" id="KW-0119">Carbohydrate metabolism</keyword>
<comment type="function">
    <text evidence="1">Transcriptional repressor of xylose-utilizing enzymes.</text>
</comment>
<sequence>MRRSSLTSTSFIRSYNAASILRTMHEEGACTRTSLARTTKMSPATVSRIIGQLMGHGIVREESRIPSSAGRKPVLLRIDYAKLPIVGVELRRNPATILLSNLRGERLERRSCQLGTLESEGLISELAGCIDRLIRDSGLERAQVLGVGLAVSGVVDHEGGRVVRSLDLDWHDVPVAAVLGRKLGLPALVENDANAAALAELQFGRYSETTSFMYLKTETSVGAGIVLQGELLNGPGGMAGEIAHVPVIRGGHPCPCGQRGCLQTYLNVPDVLARYRSLTGEAVERETFFERALGGDPTARRLVDEAAEALAVASSFAGALLDVNLVVVGGVWGTFSPSFLQRVEERFQAVGDRTGLNKKVAVRGSSLGDDSDLMGAIGLVSDRWLNPYGSVPVAGRAGERRGMLLGARGRPLASARQDDLYLSRGETE</sequence>
<evidence type="ECO:0000313" key="5">
    <source>
        <dbReference type="EMBL" id="BAS26267.1"/>
    </source>
</evidence>